<keyword evidence="2" id="KW-1133">Transmembrane helix</keyword>
<evidence type="ECO:0000313" key="4">
    <source>
        <dbReference type="Proteomes" id="UP000004358"/>
    </source>
</evidence>
<feature type="region of interest" description="Disordered" evidence="1">
    <location>
        <begin position="469"/>
        <end position="499"/>
    </location>
</feature>
<dbReference type="PROSITE" id="PS00409">
    <property type="entry name" value="PROKAR_NTER_METHYL"/>
    <property type="match status" value="1"/>
</dbReference>
<dbReference type="Proteomes" id="UP000004358">
    <property type="component" value="Unassembled WGS sequence"/>
</dbReference>
<protein>
    <recommendedName>
        <fullName evidence="5">Prepilin-type N-terminal cleavage/methylation domain-containing protein</fullName>
    </recommendedName>
</protein>
<dbReference type="InterPro" id="IPR012902">
    <property type="entry name" value="N_methyl_site"/>
</dbReference>
<evidence type="ECO:0000256" key="1">
    <source>
        <dbReference type="SAM" id="MobiDB-lite"/>
    </source>
</evidence>
<dbReference type="AlphaFoldDB" id="A3ZR82"/>
<evidence type="ECO:0000256" key="2">
    <source>
        <dbReference type="SAM" id="Phobius"/>
    </source>
</evidence>
<organism evidence="3 4">
    <name type="scientific">Blastopirellula marina DSM 3645</name>
    <dbReference type="NCBI Taxonomy" id="314230"/>
    <lineage>
        <taxon>Bacteria</taxon>
        <taxon>Pseudomonadati</taxon>
        <taxon>Planctomycetota</taxon>
        <taxon>Planctomycetia</taxon>
        <taxon>Pirellulales</taxon>
        <taxon>Pirellulaceae</taxon>
        <taxon>Blastopirellula</taxon>
    </lineage>
</organism>
<feature type="transmembrane region" description="Helical" evidence="2">
    <location>
        <begin position="20"/>
        <end position="40"/>
    </location>
</feature>
<dbReference type="RefSeq" id="WP_002652188.1">
    <property type="nucleotide sequence ID" value="NZ_CH672376.1"/>
</dbReference>
<dbReference type="eggNOG" id="COG4795">
    <property type="taxonomic scope" value="Bacteria"/>
</dbReference>
<gene>
    <name evidence="3" type="ORF">DSM3645_21442</name>
</gene>
<keyword evidence="2" id="KW-0472">Membrane</keyword>
<name>A3ZR82_9BACT</name>
<evidence type="ECO:0008006" key="5">
    <source>
        <dbReference type="Google" id="ProtNLM"/>
    </source>
</evidence>
<sequence>MIRTFAHPLARRGLTLVEMLVATTLTLILFFSVAQIFAFLGDTMHDARSTIELSGNLRGLTTTMQTDLDCHTAPGLPWLPVGGNQGYFTVIEGSDRDRDFATLASVAGDADDIIAFTAYSKDQPFVGLINGSLQRDTLDGVLRVTQPTDSSDVSPLTSHYAEIIYWTEFTDYDDTDGNGVRNADESVTLFRRVLLIRPDIDFTQYAESPLGTAGGPRRITHLDVFNNSDLSVRPVPQSGGTYEWATNSLEDLQTRQNRHGSWLIGSFDPTNSIYESLASNSMDARKFPFPLKPTYLRSFETMAKIVADEVTAGGTTTNFRDRTGEDVIMAKVLAFDVKVFDPFAPILIHSTDNDIAAIPGDVGFDTMNTGSTYNDAGTGAFVDLNWSNIVTGGAGSPKNFDRGHFFSPPSGKFLADNAAAFTLAATARSPSIAPAGRAMVVYDTWPMIYEQDGLNQDYVADGAANINTAPIDEGSNGIDDDGANGVDDPAERETAPPYDRPLRGIQITIRAIEDGSRLIRQDTVTANLMTE</sequence>
<dbReference type="OrthoDB" id="231157at2"/>
<dbReference type="STRING" id="314230.DSM3645_21442"/>
<proteinExistence type="predicted"/>
<reference evidence="3 4" key="1">
    <citation type="submission" date="2006-02" db="EMBL/GenBank/DDBJ databases">
        <authorList>
            <person name="Amann R."/>
            <person name="Ferriera S."/>
            <person name="Johnson J."/>
            <person name="Kravitz S."/>
            <person name="Halpern A."/>
            <person name="Remington K."/>
            <person name="Beeson K."/>
            <person name="Tran B."/>
            <person name="Rogers Y.-H."/>
            <person name="Friedman R."/>
            <person name="Venter J.C."/>
        </authorList>
    </citation>
    <scope>NUCLEOTIDE SEQUENCE [LARGE SCALE GENOMIC DNA]</scope>
    <source>
        <strain evidence="3 4">DSM 3645</strain>
    </source>
</reference>
<evidence type="ECO:0000313" key="3">
    <source>
        <dbReference type="EMBL" id="EAQ81178.1"/>
    </source>
</evidence>
<keyword evidence="2" id="KW-0812">Transmembrane</keyword>
<accession>A3ZR82</accession>
<dbReference type="HOGENOM" id="CLU_512569_0_0_0"/>
<comment type="caution">
    <text evidence="3">The sequence shown here is derived from an EMBL/GenBank/DDBJ whole genome shotgun (WGS) entry which is preliminary data.</text>
</comment>
<dbReference type="EMBL" id="AANZ01000006">
    <property type="protein sequence ID" value="EAQ81178.1"/>
    <property type="molecule type" value="Genomic_DNA"/>
</dbReference>